<dbReference type="PROSITE" id="PS51677">
    <property type="entry name" value="NODB"/>
    <property type="match status" value="1"/>
</dbReference>
<evidence type="ECO:0000313" key="4">
    <source>
        <dbReference type="Proteomes" id="UP000733744"/>
    </source>
</evidence>
<keyword evidence="4" id="KW-1185">Reference proteome</keyword>
<sequence>MTFKSARSGFVIAVIVVGLLHLFFEINLQWLILPSGIYLALIIYGSAIIQSNFHTQAYCYGNVSEKEIALSFDDGPNRQYTPQVLSTLAQYNASATFFVIGKNIRGNEGILKQIDADGHSIGNHSYTHSFYIDFKSQQGFKDELNRTAESVFNIIGKRMKLFRPPYGVTTPNLVKASKLLNYNIIGWSIRSFDTTSDNIQTISKRVQTQIKPGAIILFHDTSDSTVQALKQTLNFTKENGYKIVSVERLLKIEAYE</sequence>
<dbReference type="InterPro" id="IPR050248">
    <property type="entry name" value="Polysacc_deacetylase_ArnD"/>
</dbReference>
<keyword evidence="1" id="KW-0472">Membrane</keyword>
<dbReference type="EMBL" id="RYFG02000118">
    <property type="protein sequence ID" value="TRW90377.1"/>
    <property type="molecule type" value="Genomic_DNA"/>
</dbReference>
<evidence type="ECO:0000259" key="2">
    <source>
        <dbReference type="PROSITE" id="PS51677"/>
    </source>
</evidence>
<feature type="transmembrane region" description="Helical" evidence="1">
    <location>
        <begin position="31"/>
        <end position="49"/>
    </location>
</feature>
<organism evidence="3 4">
    <name type="scientific">Candidatus Methylobacter oryzae</name>
    <dbReference type="NCBI Taxonomy" id="2497749"/>
    <lineage>
        <taxon>Bacteria</taxon>
        <taxon>Pseudomonadati</taxon>
        <taxon>Pseudomonadota</taxon>
        <taxon>Gammaproteobacteria</taxon>
        <taxon>Methylococcales</taxon>
        <taxon>Methylococcaceae</taxon>
        <taxon>Methylobacter</taxon>
    </lineage>
</organism>
<keyword evidence="1" id="KW-1133">Transmembrane helix</keyword>
<dbReference type="InterPro" id="IPR002509">
    <property type="entry name" value="NODB_dom"/>
</dbReference>
<dbReference type="Pfam" id="PF01522">
    <property type="entry name" value="Polysacc_deac_1"/>
    <property type="match status" value="1"/>
</dbReference>
<proteinExistence type="predicted"/>
<feature type="transmembrane region" description="Helical" evidence="1">
    <location>
        <begin position="6"/>
        <end position="24"/>
    </location>
</feature>
<gene>
    <name evidence="3" type="ORF">EKO24_019305</name>
</gene>
<dbReference type="SUPFAM" id="SSF88713">
    <property type="entry name" value="Glycoside hydrolase/deacetylase"/>
    <property type="match status" value="1"/>
</dbReference>
<dbReference type="PANTHER" id="PTHR10587">
    <property type="entry name" value="GLYCOSYL TRANSFERASE-RELATED"/>
    <property type="match status" value="1"/>
</dbReference>
<dbReference type="InterPro" id="IPR011330">
    <property type="entry name" value="Glyco_hydro/deAcase_b/a-brl"/>
</dbReference>
<reference evidence="3 4" key="1">
    <citation type="journal article" date="2019" name="Antonie Van Leeuwenhoek">
        <title>Description of 'Ca. Methylobacter oryzae' KRF1, a novel species from the environmentally important Methylobacter clade 2.</title>
        <authorList>
            <person name="Khatri K."/>
            <person name="Mohite J.A."/>
            <person name="Pandit P.S."/>
            <person name="Bahulikar R."/>
            <person name="Rahalkar M.C."/>
        </authorList>
    </citation>
    <scope>NUCLEOTIDE SEQUENCE [LARGE SCALE GENOMIC DNA]</scope>
    <source>
        <strain evidence="3 4">KRF1</strain>
    </source>
</reference>
<feature type="domain" description="NodB homology" evidence="2">
    <location>
        <begin position="66"/>
        <end position="244"/>
    </location>
</feature>
<evidence type="ECO:0000256" key="1">
    <source>
        <dbReference type="SAM" id="Phobius"/>
    </source>
</evidence>
<dbReference type="Proteomes" id="UP000733744">
    <property type="component" value="Unassembled WGS sequence"/>
</dbReference>
<dbReference type="CDD" id="cd10917">
    <property type="entry name" value="CE4_NodB_like_6s_7s"/>
    <property type="match status" value="1"/>
</dbReference>
<dbReference type="Gene3D" id="3.20.20.370">
    <property type="entry name" value="Glycoside hydrolase/deacetylase"/>
    <property type="match status" value="1"/>
</dbReference>
<dbReference type="PANTHER" id="PTHR10587:SF125">
    <property type="entry name" value="POLYSACCHARIDE DEACETYLASE YHEN-RELATED"/>
    <property type="match status" value="1"/>
</dbReference>
<evidence type="ECO:0000313" key="3">
    <source>
        <dbReference type="EMBL" id="TRW90377.1"/>
    </source>
</evidence>
<dbReference type="RefSeq" id="WP_127027496.1">
    <property type="nucleotide sequence ID" value="NZ_RYFG02000118.1"/>
</dbReference>
<protein>
    <submittedName>
        <fullName evidence="3">Polysaccharide deacetylase family protein</fullName>
    </submittedName>
</protein>
<accession>A0ABY3C712</accession>
<keyword evidence="1" id="KW-0812">Transmembrane</keyword>
<comment type="caution">
    <text evidence="3">The sequence shown here is derived from an EMBL/GenBank/DDBJ whole genome shotgun (WGS) entry which is preliminary data.</text>
</comment>
<name>A0ABY3C712_9GAMM</name>